<dbReference type="OrthoDB" id="4495335at2759"/>
<evidence type="ECO:0000256" key="1">
    <source>
        <dbReference type="SAM" id="Coils"/>
    </source>
</evidence>
<comment type="caution">
    <text evidence="3">The sequence shown here is derived from an EMBL/GenBank/DDBJ whole genome shotgun (WGS) entry which is preliminary data.</text>
</comment>
<feature type="region of interest" description="Disordered" evidence="2">
    <location>
        <begin position="1"/>
        <end position="93"/>
    </location>
</feature>
<feature type="compositionally biased region" description="Polar residues" evidence="2">
    <location>
        <begin position="504"/>
        <end position="517"/>
    </location>
</feature>
<evidence type="ECO:0000313" key="3">
    <source>
        <dbReference type="EMBL" id="TKA77805.1"/>
    </source>
</evidence>
<feature type="compositionally biased region" description="Polar residues" evidence="2">
    <location>
        <begin position="527"/>
        <end position="538"/>
    </location>
</feature>
<keyword evidence="4" id="KW-1185">Reference proteome</keyword>
<evidence type="ECO:0000313" key="4">
    <source>
        <dbReference type="Proteomes" id="UP000308768"/>
    </source>
</evidence>
<reference evidence="3 4" key="1">
    <citation type="submission" date="2017-03" db="EMBL/GenBank/DDBJ databases">
        <title>Genomes of endolithic fungi from Antarctica.</title>
        <authorList>
            <person name="Coleine C."/>
            <person name="Masonjones S."/>
            <person name="Stajich J.E."/>
        </authorList>
    </citation>
    <scope>NUCLEOTIDE SEQUENCE [LARGE SCALE GENOMIC DNA]</scope>
    <source>
        <strain evidence="3 4">CCFEE 5187</strain>
    </source>
</reference>
<dbReference type="EMBL" id="NAJN01000171">
    <property type="protein sequence ID" value="TKA77805.1"/>
    <property type="molecule type" value="Genomic_DNA"/>
</dbReference>
<accession>A0A4U0XSA7</accession>
<feature type="region of interest" description="Disordered" evidence="2">
    <location>
        <begin position="493"/>
        <end position="538"/>
    </location>
</feature>
<feature type="compositionally biased region" description="Basic and acidic residues" evidence="2">
    <location>
        <begin position="686"/>
        <end position="695"/>
    </location>
</feature>
<dbReference type="PANTHER" id="PTHR42041">
    <property type="entry name" value="DNA ENDONUCLEASE ACTIVATOR CTP1 C-TERMINAL DOMAIN-CONTAINING PROTEIN"/>
    <property type="match status" value="1"/>
</dbReference>
<feature type="region of interest" description="Disordered" evidence="2">
    <location>
        <begin position="303"/>
        <end position="337"/>
    </location>
</feature>
<gene>
    <name evidence="3" type="ORF">B0A49_00933</name>
</gene>
<organism evidence="3 4">
    <name type="scientific">Cryomyces minteri</name>
    <dbReference type="NCBI Taxonomy" id="331657"/>
    <lineage>
        <taxon>Eukaryota</taxon>
        <taxon>Fungi</taxon>
        <taxon>Dikarya</taxon>
        <taxon>Ascomycota</taxon>
        <taxon>Pezizomycotina</taxon>
        <taxon>Dothideomycetes</taxon>
        <taxon>Dothideomycetes incertae sedis</taxon>
        <taxon>Cryomyces</taxon>
    </lineage>
</organism>
<evidence type="ECO:0000256" key="2">
    <source>
        <dbReference type="SAM" id="MobiDB-lite"/>
    </source>
</evidence>
<feature type="coiled-coil region" evidence="1">
    <location>
        <begin position="260"/>
        <end position="287"/>
    </location>
</feature>
<proteinExistence type="predicted"/>
<feature type="compositionally biased region" description="Low complexity" evidence="2">
    <location>
        <begin position="564"/>
        <end position="574"/>
    </location>
</feature>
<sequence length="725" mass="79196">MDSPGSFRFPPTPSLPLFPLSPERVNGTRPPYSGPQPRTPTKAFYIPSPSPSRTHYEDPFAFTNFPTPTQSFSPSKSLQSPVRGYGLPQSPSLPEIHELKRQGHARTSSDVQGMVARFECLEVKDHAELRKRDEAALRKAVLGREEAESDVQRLKAELRRLEEEKKESDERECKVSKRLEIVMEELHLAKSTQDSTSHLYEKQLRAARKESLKASSQLIKVQEEFKATRNALRATQSRLDLETQKSSQREQEAFTAQYQIVGVQEELEKTKQAIQVVEEERDALKTRLGKEEVARIAAEGRIASPRSKEDDDGGFVTSPGKSPAKWKGASPLSDDKENAAIPKGAAELRALGEALTREKRRREEAEERIHFMQMECQFQCCSCRVAERQGSTFVHDNSIIEDMEKVKTVAMHILTPPMSEQSDEETDCPPGQKPAAPTAIVSFAVRASTPETIELAAIEQLDSRLSFSPTSGTFRSVPSPIKTFVIEHCAANQQREAEDENVWNEPSPSTNASSNTAHPFEGEEEAPQTTTSTRHANNLSTSGLLTSEEAEAHDAQTIPLDVSPTTPTAPQHATPYHHHSIRTITTTTTIPIQFTPLRRPSTPPTSHATPATPSALDASAVLAQAGFDREAALAAIRHRRGRARSIAHGSVTPRLGVVDGVGTEPSVGRRDVSAPTMGAAASGGRELGRGREEGGRTPVRAGNVGAGVGVATRSVSRGRVGRGAS</sequence>
<keyword evidence="1" id="KW-0175">Coiled coil</keyword>
<feature type="region of interest" description="Disordered" evidence="2">
    <location>
        <begin position="559"/>
        <end position="578"/>
    </location>
</feature>
<feature type="coiled-coil region" evidence="1">
    <location>
        <begin position="348"/>
        <end position="375"/>
    </location>
</feature>
<dbReference type="PANTHER" id="PTHR42041:SF1">
    <property type="entry name" value="DNA ENDONUCLEASE ACTIVATOR CTP1 C-TERMINAL DOMAIN-CONTAINING PROTEIN"/>
    <property type="match status" value="1"/>
</dbReference>
<dbReference type="AlphaFoldDB" id="A0A4U0XSA7"/>
<feature type="region of interest" description="Disordered" evidence="2">
    <location>
        <begin position="657"/>
        <end position="725"/>
    </location>
</feature>
<feature type="compositionally biased region" description="Low complexity" evidence="2">
    <location>
        <begin position="699"/>
        <end position="725"/>
    </location>
</feature>
<dbReference type="Proteomes" id="UP000308768">
    <property type="component" value="Unassembled WGS sequence"/>
</dbReference>
<protein>
    <submittedName>
        <fullName evidence="3">Uncharacterized protein</fullName>
    </submittedName>
</protein>
<feature type="compositionally biased region" description="Polar residues" evidence="2">
    <location>
        <begin position="64"/>
        <end position="80"/>
    </location>
</feature>
<feature type="coiled-coil region" evidence="1">
    <location>
        <begin position="137"/>
        <end position="174"/>
    </location>
</feature>
<name>A0A4U0XSA7_9PEZI</name>